<dbReference type="Pfam" id="PF09643">
    <property type="entry name" value="YopX"/>
    <property type="match status" value="1"/>
</dbReference>
<organism evidence="2">
    <name type="scientific">uncultured marine virus</name>
    <dbReference type="NCBI Taxonomy" id="186617"/>
    <lineage>
        <taxon>Viruses</taxon>
        <taxon>environmental samples</taxon>
    </lineage>
</organism>
<dbReference type="InterPro" id="IPR023385">
    <property type="entry name" value="YopX-like_C"/>
</dbReference>
<accession>A0A0F7L658</accession>
<dbReference type="InterPro" id="IPR010024">
    <property type="entry name" value="CHP16711"/>
</dbReference>
<name>A0A0F7L658_9VIRU</name>
<reference evidence="2" key="2">
    <citation type="submission" date="2015-03" db="EMBL/GenBank/DDBJ databases">
        <authorList>
            <person name="Chow C.-E.T."/>
            <person name="Winget D.M."/>
            <person name="White R.A.III."/>
            <person name="Hallam S.J."/>
            <person name="Suttle C.A."/>
        </authorList>
    </citation>
    <scope>NUCLEOTIDE SEQUENCE</scope>
    <source>
        <strain evidence="2">Anoxic2_4</strain>
    </source>
</reference>
<dbReference type="EMBL" id="KR029588">
    <property type="protein sequence ID" value="AKH47013.1"/>
    <property type="molecule type" value="Genomic_DNA"/>
</dbReference>
<dbReference type="NCBIfam" id="TIGR01671">
    <property type="entry name" value="phage_TIGR01671"/>
    <property type="match status" value="1"/>
</dbReference>
<feature type="domain" description="YopX protein" evidence="1">
    <location>
        <begin position="15"/>
        <end position="138"/>
    </location>
</feature>
<dbReference type="Gene3D" id="2.30.30.290">
    <property type="entry name" value="YopX-like domains"/>
    <property type="match status" value="1"/>
</dbReference>
<protein>
    <submittedName>
        <fullName evidence="2">Gp52</fullName>
    </submittedName>
</protein>
<dbReference type="SUPFAM" id="SSF159006">
    <property type="entry name" value="YopX-like"/>
    <property type="match status" value="1"/>
</dbReference>
<reference evidence="2" key="1">
    <citation type="journal article" date="2015" name="Front. Microbiol.">
        <title>Combining genomic sequencing methods to explore viral diversity and reveal potential virus-host interactions.</title>
        <authorList>
            <person name="Chow C.E."/>
            <person name="Winget D.M."/>
            <person name="White R.A.III."/>
            <person name="Hallam S.J."/>
            <person name="Suttle C.A."/>
        </authorList>
    </citation>
    <scope>NUCLEOTIDE SEQUENCE</scope>
    <source>
        <strain evidence="2">Anoxic2_4</strain>
    </source>
</reference>
<evidence type="ECO:0000313" key="2">
    <source>
        <dbReference type="EMBL" id="AKH47013.1"/>
    </source>
</evidence>
<dbReference type="InterPro" id="IPR019096">
    <property type="entry name" value="YopX_protein"/>
</dbReference>
<sequence length="140" mass="16119">MKKLLKILRNMNKIKFRGKRIDNGEWVYGYLYKNSVTTFILVDTLIGMIDDVKVISDTVGQFIGLKDKNGVEIYAGDIVKCSYPRKHVAEVKACDVNPSFLMERHDRGITCDVEYDFVKCEMQELEVIGNKHTNPELLNK</sequence>
<evidence type="ECO:0000259" key="1">
    <source>
        <dbReference type="Pfam" id="PF09643"/>
    </source>
</evidence>
<proteinExistence type="predicted"/>